<evidence type="ECO:0000313" key="8">
    <source>
        <dbReference type="Proteomes" id="UP000000267"/>
    </source>
</evidence>
<keyword evidence="3" id="KW-0810">Translation regulation</keyword>
<protein>
    <recommendedName>
        <fullName evidence="9">Eukaryotic translation initiation factor 4E</fullName>
    </recommendedName>
</protein>
<evidence type="ECO:0000313" key="7">
    <source>
        <dbReference type="EMBL" id="EDO16203.1"/>
    </source>
</evidence>
<proteinExistence type="inferred from homology"/>
<dbReference type="eggNOG" id="KOG1670">
    <property type="taxonomic scope" value="Eukaryota"/>
</dbReference>
<sequence length="200" mass="22790">MSVEEVSKKFEETVSVSGKVQVQHPLNSKWTLWYTKPAVDKSESWSDLLRPVTSFGSVEEFWAVHENVPVPHELPLKSDYHIFRDQIRPEWEDTANAKGGKWSFQLRGGHGDVDELWLRALLSVIGETIDEEDSQINGIVLSVRRGTYKFALWTKSQEKEALCNIGARFKEVLKLGEEEKIEFFPHSASTAKHAQPAIIL</sequence>
<dbReference type="GO" id="GO:0000340">
    <property type="term" value="F:RNA 7-methylguanosine cap binding"/>
    <property type="evidence" value="ECO:0007669"/>
    <property type="project" value="TreeGrafter"/>
</dbReference>
<dbReference type="SUPFAM" id="SSF55418">
    <property type="entry name" value="eIF4e-like"/>
    <property type="match status" value="1"/>
</dbReference>
<dbReference type="PROSITE" id="PS00813">
    <property type="entry name" value="IF4E"/>
    <property type="match status" value="1"/>
</dbReference>
<dbReference type="RefSeq" id="XP_001644061.1">
    <property type="nucleotide sequence ID" value="XM_001644011.1"/>
</dbReference>
<accession>A7TNF0</accession>
<evidence type="ECO:0000256" key="2">
    <source>
        <dbReference type="ARBA" id="ARBA00022540"/>
    </source>
</evidence>
<dbReference type="GO" id="GO:0016281">
    <property type="term" value="C:eukaryotic translation initiation factor 4F complex"/>
    <property type="evidence" value="ECO:0007669"/>
    <property type="project" value="TreeGrafter"/>
</dbReference>
<dbReference type="OrthoDB" id="590761at2759"/>
<dbReference type="Pfam" id="PF01652">
    <property type="entry name" value="IF4E"/>
    <property type="match status" value="1"/>
</dbReference>
<evidence type="ECO:0000256" key="1">
    <source>
        <dbReference type="ARBA" id="ARBA00009860"/>
    </source>
</evidence>
<dbReference type="InParanoid" id="A7TNF0"/>
<dbReference type="HOGENOM" id="CLU_043552_2_2_1"/>
<evidence type="ECO:0000256" key="4">
    <source>
        <dbReference type="ARBA" id="ARBA00022884"/>
    </source>
</evidence>
<name>A7TNF0_VANPO</name>
<keyword evidence="2 6" id="KW-0396">Initiation factor</keyword>
<dbReference type="Proteomes" id="UP000000267">
    <property type="component" value="Unassembled WGS sequence"/>
</dbReference>
<dbReference type="PANTHER" id="PTHR11960">
    <property type="entry name" value="EUKARYOTIC TRANSLATION INITIATION FACTOR 4E RELATED"/>
    <property type="match status" value="1"/>
</dbReference>
<reference evidence="7 8" key="1">
    <citation type="journal article" date="2007" name="Proc. Natl. Acad. Sci. U.S.A.">
        <title>Independent sorting-out of thousands of duplicated gene pairs in two yeast species descended from a whole-genome duplication.</title>
        <authorList>
            <person name="Scannell D.R."/>
            <person name="Frank A.C."/>
            <person name="Conant G.C."/>
            <person name="Byrne K.P."/>
            <person name="Woolfit M."/>
            <person name="Wolfe K.H."/>
        </authorList>
    </citation>
    <scope>NUCLEOTIDE SEQUENCE [LARGE SCALE GENOMIC DNA]</scope>
    <source>
        <strain evidence="8">ATCC 22028 / DSM 70294 / BCRC 21397 / CBS 2163 / NBRC 10782 / NRRL Y-8283 / UCD 57-17</strain>
    </source>
</reference>
<dbReference type="InterPro" id="IPR023398">
    <property type="entry name" value="TIF_eIF4e-like"/>
</dbReference>
<keyword evidence="5 6" id="KW-0648">Protein biosynthesis</keyword>
<dbReference type="OMA" id="VKPRICL"/>
<dbReference type="EMBL" id="DS480430">
    <property type="protein sequence ID" value="EDO16203.1"/>
    <property type="molecule type" value="Genomic_DNA"/>
</dbReference>
<dbReference type="GO" id="GO:0003743">
    <property type="term" value="F:translation initiation factor activity"/>
    <property type="evidence" value="ECO:0007669"/>
    <property type="project" value="UniProtKB-KW"/>
</dbReference>
<dbReference type="GeneID" id="5544334"/>
<dbReference type="STRING" id="436907.A7TNF0"/>
<keyword evidence="4 6" id="KW-0694">RNA-binding</keyword>
<evidence type="ECO:0000256" key="6">
    <source>
        <dbReference type="RuleBase" id="RU004374"/>
    </source>
</evidence>
<organism evidence="8">
    <name type="scientific">Vanderwaltozyma polyspora (strain ATCC 22028 / DSM 70294 / BCRC 21397 / CBS 2163 / NBRC 10782 / NRRL Y-8283 / UCD 57-17)</name>
    <name type="common">Kluyveromyces polysporus</name>
    <dbReference type="NCBI Taxonomy" id="436907"/>
    <lineage>
        <taxon>Eukaryota</taxon>
        <taxon>Fungi</taxon>
        <taxon>Dikarya</taxon>
        <taxon>Ascomycota</taxon>
        <taxon>Saccharomycotina</taxon>
        <taxon>Saccharomycetes</taxon>
        <taxon>Saccharomycetales</taxon>
        <taxon>Saccharomycetaceae</taxon>
        <taxon>Vanderwaltozyma</taxon>
    </lineage>
</organism>
<evidence type="ECO:0000256" key="5">
    <source>
        <dbReference type="ARBA" id="ARBA00022917"/>
    </source>
</evidence>
<keyword evidence="8" id="KW-1185">Reference proteome</keyword>
<dbReference type="InterPro" id="IPR019770">
    <property type="entry name" value="TIF_eIF_4E_CS"/>
</dbReference>
<dbReference type="KEGG" id="vpo:Kpol_1014p22"/>
<comment type="similarity">
    <text evidence="1 6">Belongs to the eukaryotic initiation factor 4E family.</text>
</comment>
<dbReference type="GO" id="GO:0006417">
    <property type="term" value="P:regulation of translation"/>
    <property type="evidence" value="ECO:0007669"/>
    <property type="project" value="UniProtKB-KW"/>
</dbReference>
<dbReference type="PhylomeDB" id="A7TNF0"/>
<dbReference type="PANTHER" id="PTHR11960:SF8">
    <property type="entry name" value="EUKARYOTIC TRANSLATION INITIATION FACTOR 4E1-RELATED"/>
    <property type="match status" value="1"/>
</dbReference>
<evidence type="ECO:0000256" key="3">
    <source>
        <dbReference type="ARBA" id="ARBA00022845"/>
    </source>
</evidence>
<dbReference type="Gene3D" id="3.30.760.10">
    <property type="entry name" value="RNA Cap, Translation Initiation Factor Eif4e"/>
    <property type="match status" value="1"/>
</dbReference>
<gene>
    <name evidence="7" type="ORF">Kpol_1014p22</name>
</gene>
<evidence type="ECO:0008006" key="9">
    <source>
        <dbReference type="Google" id="ProtNLM"/>
    </source>
</evidence>
<dbReference type="InterPro" id="IPR001040">
    <property type="entry name" value="TIF_eIF_4E"/>
</dbReference>
<dbReference type="AlphaFoldDB" id="A7TNF0"/>